<evidence type="ECO:0000256" key="4">
    <source>
        <dbReference type="ARBA" id="ARBA00013078"/>
    </source>
</evidence>
<comment type="caution">
    <text evidence="5">The sequence shown here is derived from an EMBL/GenBank/DDBJ whole genome shotgun (WGS) entry which is preliminary data.</text>
</comment>
<dbReference type="Gene3D" id="3.40.50.1000">
    <property type="entry name" value="HAD superfamily/HAD-like"/>
    <property type="match status" value="1"/>
</dbReference>
<dbReference type="GO" id="GO:0008967">
    <property type="term" value="F:phosphoglycolate phosphatase activity"/>
    <property type="evidence" value="ECO:0007669"/>
    <property type="project" value="UniProtKB-EC"/>
</dbReference>
<name>A0A2T3HPF4_9SPHI</name>
<protein>
    <recommendedName>
        <fullName evidence="4">phosphoglycolate phosphatase</fullName>
        <ecNumber evidence="4">3.1.3.18</ecNumber>
    </recommendedName>
</protein>
<comment type="similarity">
    <text evidence="3">Belongs to the HAD-like hydrolase superfamily. CbbY/CbbZ/Gph/YieH family.</text>
</comment>
<dbReference type="SUPFAM" id="SSF56784">
    <property type="entry name" value="HAD-like"/>
    <property type="match status" value="1"/>
</dbReference>
<dbReference type="PANTHER" id="PTHR43434">
    <property type="entry name" value="PHOSPHOGLYCOLATE PHOSPHATASE"/>
    <property type="match status" value="1"/>
</dbReference>
<dbReference type="PANTHER" id="PTHR43434:SF1">
    <property type="entry name" value="PHOSPHOGLYCOLATE PHOSPHATASE"/>
    <property type="match status" value="1"/>
</dbReference>
<dbReference type="InterPro" id="IPR023214">
    <property type="entry name" value="HAD_sf"/>
</dbReference>
<keyword evidence="6" id="KW-1185">Reference proteome</keyword>
<evidence type="ECO:0000313" key="6">
    <source>
        <dbReference type="Proteomes" id="UP000240912"/>
    </source>
</evidence>
<dbReference type="AlphaFoldDB" id="A0A2T3HPF4"/>
<keyword evidence="5" id="KW-0378">Hydrolase</keyword>
<dbReference type="InterPro" id="IPR041492">
    <property type="entry name" value="HAD_2"/>
</dbReference>
<dbReference type="InterPro" id="IPR023198">
    <property type="entry name" value="PGP-like_dom2"/>
</dbReference>
<comment type="catalytic activity">
    <reaction evidence="1">
        <text>2-phosphoglycolate + H2O = glycolate + phosphate</text>
        <dbReference type="Rhea" id="RHEA:14369"/>
        <dbReference type="ChEBI" id="CHEBI:15377"/>
        <dbReference type="ChEBI" id="CHEBI:29805"/>
        <dbReference type="ChEBI" id="CHEBI:43474"/>
        <dbReference type="ChEBI" id="CHEBI:58033"/>
        <dbReference type="EC" id="3.1.3.18"/>
    </reaction>
</comment>
<dbReference type="NCBIfam" id="TIGR01549">
    <property type="entry name" value="HAD-SF-IA-v1"/>
    <property type="match status" value="1"/>
</dbReference>
<dbReference type="RefSeq" id="WP_107214439.1">
    <property type="nucleotide sequence ID" value="NZ_KZ686268.1"/>
</dbReference>
<dbReference type="OrthoDB" id="9792518at2"/>
<dbReference type="InterPro" id="IPR006439">
    <property type="entry name" value="HAD-SF_hydro_IA"/>
</dbReference>
<dbReference type="Pfam" id="PF13419">
    <property type="entry name" value="HAD_2"/>
    <property type="match status" value="1"/>
</dbReference>
<reference evidence="5 6" key="1">
    <citation type="submission" date="2018-03" db="EMBL/GenBank/DDBJ databases">
        <authorList>
            <person name="Keele B.F."/>
        </authorList>
    </citation>
    <scope>NUCLEOTIDE SEQUENCE [LARGE SCALE GENOMIC DNA]</scope>
    <source>
        <strain evidence="5 6">YL28-9</strain>
    </source>
</reference>
<evidence type="ECO:0000256" key="3">
    <source>
        <dbReference type="ARBA" id="ARBA00006171"/>
    </source>
</evidence>
<organism evidence="5 6">
    <name type="scientific">Pedobacter yulinensis</name>
    <dbReference type="NCBI Taxonomy" id="2126353"/>
    <lineage>
        <taxon>Bacteria</taxon>
        <taxon>Pseudomonadati</taxon>
        <taxon>Bacteroidota</taxon>
        <taxon>Sphingobacteriia</taxon>
        <taxon>Sphingobacteriales</taxon>
        <taxon>Sphingobacteriaceae</taxon>
        <taxon>Pedobacter</taxon>
    </lineage>
</organism>
<dbReference type="Proteomes" id="UP000240912">
    <property type="component" value="Unassembled WGS sequence"/>
</dbReference>
<proteinExistence type="inferred from homology"/>
<evidence type="ECO:0000313" key="5">
    <source>
        <dbReference type="EMBL" id="PST84340.1"/>
    </source>
</evidence>
<gene>
    <name evidence="5" type="ORF">C7T94_06385</name>
</gene>
<dbReference type="EC" id="3.1.3.18" evidence="4"/>
<evidence type="ECO:0000256" key="2">
    <source>
        <dbReference type="ARBA" id="ARBA00004818"/>
    </source>
</evidence>
<evidence type="ECO:0000256" key="1">
    <source>
        <dbReference type="ARBA" id="ARBA00000830"/>
    </source>
</evidence>
<sequence length="216" mass="24454">MPQQSHLTADSLIFDLDGTLWDAAETCASAWNETFRQQQLDQHSLDATMVRSVSGLQIERVFDQYFSFVPADRRKTVFTAYQENEKRYMRAHGGILFPEVREVLPILKANFRLFIVSNCLAGYIENFLDFHGLEIYFDDFECPGRTGLPKSENIAAIIARNGLKAPVYIGDTIWDYEATAANNIPFIHAAYGFAEVPDASYRIGKFSDLPGLVRPL</sequence>
<dbReference type="InterPro" id="IPR050155">
    <property type="entry name" value="HAD-like_hydrolase_sf"/>
</dbReference>
<comment type="pathway">
    <text evidence="2">Organic acid metabolism; glycolate biosynthesis; glycolate from 2-phosphoglycolate: step 1/1.</text>
</comment>
<dbReference type="EMBL" id="PYLS01000004">
    <property type="protein sequence ID" value="PST84340.1"/>
    <property type="molecule type" value="Genomic_DNA"/>
</dbReference>
<dbReference type="InterPro" id="IPR036412">
    <property type="entry name" value="HAD-like_sf"/>
</dbReference>
<accession>A0A2T3HPF4</accession>
<dbReference type="GO" id="GO:0006281">
    <property type="term" value="P:DNA repair"/>
    <property type="evidence" value="ECO:0007669"/>
    <property type="project" value="TreeGrafter"/>
</dbReference>
<dbReference type="Gene3D" id="1.10.150.240">
    <property type="entry name" value="Putative phosphatase, domain 2"/>
    <property type="match status" value="1"/>
</dbReference>